<keyword evidence="2" id="KW-1185">Reference proteome</keyword>
<organism evidence="1 2">
    <name type="scientific">Hymenoscyphus albidus</name>
    <dbReference type="NCBI Taxonomy" id="595503"/>
    <lineage>
        <taxon>Eukaryota</taxon>
        <taxon>Fungi</taxon>
        <taxon>Dikarya</taxon>
        <taxon>Ascomycota</taxon>
        <taxon>Pezizomycotina</taxon>
        <taxon>Leotiomycetes</taxon>
        <taxon>Helotiales</taxon>
        <taxon>Helotiaceae</taxon>
        <taxon>Hymenoscyphus</taxon>
    </lineage>
</organism>
<sequence length="142" mass="16068">MSQHARNHHGNRHIATAQMVRYPMMHLPSGHLQLRHVVRNPRLRPLCAMPTPTVTLVEICRVLQRQWRHISGLLSDHSTRTACFPPAGARRLGFAISVAPPPVILCVIFCRNLHTLFCFGCRHRRSRVTASARLQSADGNMI</sequence>
<evidence type="ECO:0000313" key="1">
    <source>
        <dbReference type="EMBL" id="CAG8981826.1"/>
    </source>
</evidence>
<dbReference type="EMBL" id="CAJVRM010000521">
    <property type="protein sequence ID" value="CAG8981826.1"/>
    <property type="molecule type" value="Genomic_DNA"/>
</dbReference>
<reference evidence="1" key="1">
    <citation type="submission" date="2021-07" db="EMBL/GenBank/DDBJ databases">
        <authorList>
            <person name="Durling M."/>
        </authorList>
    </citation>
    <scope>NUCLEOTIDE SEQUENCE</scope>
</reference>
<proteinExistence type="predicted"/>
<dbReference type="AlphaFoldDB" id="A0A9N9QBZ9"/>
<comment type="caution">
    <text evidence="1">The sequence shown here is derived from an EMBL/GenBank/DDBJ whole genome shotgun (WGS) entry which is preliminary data.</text>
</comment>
<accession>A0A9N9QBZ9</accession>
<evidence type="ECO:0000313" key="2">
    <source>
        <dbReference type="Proteomes" id="UP000701801"/>
    </source>
</evidence>
<gene>
    <name evidence="1" type="ORF">HYALB_00013755</name>
</gene>
<protein>
    <submittedName>
        <fullName evidence="1">Uncharacterized protein</fullName>
    </submittedName>
</protein>
<dbReference type="Proteomes" id="UP000701801">
    <property type="component" value="Unassembled WGS sequence"/>
</dbReference>
<name>A0A9N9QBZ9_9HELO</name>